<proteinExistence type="predicted"/>
<organism evidence="3 4">
    <name type="scientific">Rhodocollybia butyracea</name>
    <dbReference type="NCBI Taxonomy" id="206335"/>
    <lineage>
        <taxon>Eukaryota</taxon>
        <taxon>Fungi</taxon>
        <taxon>Dikarya</taxon>
        <taxon>Basidiomycota</taxon>
        <taxon>Agaricomycotina</taxon>
        <taxon>Agaricomycetes</taxon>
        <taxon>Agaricomycetidae</taxon>
        <taxon>Agaricales</taxon>
        <taxon>Marasmiineae</taxon>
        <taxon>Omphalotaceae</taxon>
        <taxon>Rhodocollybia</taxon>
    </lineage>
</organism>
<feature type="compositionally biased region" description="Pro residues" evidence="1">
    <location>
        <begin position="242"/>
        <end position="253"/>
    </location>
</feature>
<feature type="chain" id="PRO_5040278038" evidence="2">
    <location>
        <begin position="20"/>
        <end position="253"/>
    </location>
</feature>
<feature type="compositionally biased region" description="Low complexity" evidence="1">
    <location>
        <begin position="229"/>
        <end position="241"/>
    </location>
</feature>
<reference evidence="3" key="1">
    <citation type="submission" date="2020-11" db="EMBL/GenBank/DDBJ databases">
        <authorList>
            <consortium name="DOE Joint Genome Institute"/>
            <person name="Ahrendt S."/>
            <person name="Riley R."/>
            <person name="Andreopoulos W."/>
            <person name="Labutti K."/>
            <person name="Pangilinan J."/>
            <person name="Ruiz-Duenas F.J."/>
            <person name="Barrasa J.M."/>
            <person name="Sanchez-Garcia M."/>
            <person name="Camarero S."/>
            <person name="Miyauchi S."/>
            <person name="Serrano A."/>
            <person name="Linde D."/>
            <person name="Babiker R."/>
            <person name="Drula E."/>
            <person name="Ayuso-Fernandez I."/>
            <person name="Pacheco R."/>
            <person name="Padilla G."/>
            <person name="Ferreira P."/>
            <person name="Barriuso J."/>
            <person name="Kellner H."/>
            <person name="Castanera R."/>
            <person name="Alfaro M."/>
            <person name="Ramirez L."/>
            <person name="Pisabarro A.G."/>
            <person name="Kuo A."/>
            <person name="Tritt A."/>
            <person name="Lipzen A."/>
            <person name="He G."/>
            <person name="Yan M."/>
            <person name="Ng V."/>
            <person name="Cullen D."/>
            <person name="Martin F."/>
            <person name="Rosso M.-N."/>
            <person name="Henrissat B."/>
            <person name="Hibbett D."/>
            <person name="Martinez A.T."/>
            <person name="Grigoriev I.V."/>
        </authorList>
    </citation>
    <scope>NUCLEOTIDE SEQUENCE</scope>
    <source>
        <strain evidence="3">AH 40177</strain>
    </source>
</reference>
<accession>A0A9P5PX33</accession>
<sequence length="253" mass="26759">MRAALLLLIPIASFMLAVCIPVPPVDGEYVAIAPAGPGYTRPPDGEGTNPSPQKKLGRRRSYPPRAVTFIRNKGDPAGIGPPTTFGPGVTSIGFSRGLNDILGSAENHYMGTWEVSGEKWVYFKATGEGCNPSCFGWSATGPERTLGGTGESRYWGVSLGDPARNIFTPKNPFPGGPSNYAKKRREIWNSLVGEFERGPFMNPPASQAPPDRMAIPRIMNTSAPPGSPAPGQGSASGQGPAILPPLRPRPGDH</sequence>
<keyword evidence="2" id="KW-0732">Signal</keyword>
<feature type="region of interest" description="Disordered" evidence="1">
    <location>
        <begin position="38"/>
        <end position="61"/>
    </location>
</feature>
<comment type="caution">
    <text evidence="3">The sequence shown here is derived from an EMBL/GenBank/DDBJ whole genome shotgun (WGS) entry which is preliminary data.</text>
</comment>
<feature type="region of interest" description="Disordered" evidence="1">
    <location>
        <begin position="198"/>
        <end position="253"/>
    </location>
</feature>
<feature type="signal peptide" evidence="2">
    <location>
        <begin position="1"/>
        <end position="19"/>
    </location>
</feature>
<dbReference type="AlphaFoldDB" id="A0A9P5PX33"/>
<keyword evidence="4" id="KW-1185">Reference proteome</keyword>
<name>A0A9P5PX33_9AGAR</name>
<evidence type="ECO:0000313" key="4">
    <source>
        <dbReference type="Proteomes" id="UP000772434"/>
    </source>
</evidence>
<protein>
    <submittedName>
        <fullName evidence="3">Uncharacterized protein</fullName>
    </submittedName>
</protein>
<gene>
    <name evidence="3" type="ORF">BDP27DRAFT_1444419</name>
</gene>
<evidence type="ECO:0000256" key="2">
    <source>
        <dbReference type="SAM" id="SignalP"/>
    </source>
</evidence>
<dbReference type="EMBL" id="JADNRY010000014">
    <property type="protein sequence ID" value="KAF9074144.1"/>
    <property type="molecule type" value="Genomic_DNA"/>
</dbReference>
<evidence type="ECO:0000313" key="3">
    <source>
        <dbReference type="EMBL" id="KAF9074144.1"/>
    </source>
</evidence>
<evidence type="ECO:0000256" key="1">
    <source>
        <dbReference type="SAM" id="MobiDB-lite"/>
    </source>
</evidence>
<dbReference type="Proteomes" id="UP000772434">
    <property type="component" value="Unassembled WGS sequence"/>
</dbReference>